<dbReference type="EMBL" id="CAJRST010012224">
    <property type="protein sequence ID" value="CAG5927867.1"/>
    <property type="molecule type" value="Genomic_DNA"/>
</dbReference>
<organism evidence="1 2">
    <name type="scientific">Menidia menidia</name>
    <name type="common">Atlantic silverside</name>
    <dbReference type="NCBI Taxonomy" id="238744"/>
    <lineage>
        <taxon>Eukaryota</taxon>
        <taxon>Metazoa</taxon>
        <taxon>Chordata</taxon>
        <taxon>Craniata</taxon>
        <taxon>Vertebrata</taxon>
        <taxon>Euteleostomi</taxon>
        <taxon>Actinopterygii</taxon>
        <taxon>Neopterygii</taxon>
        <taxon>Teleostei</taxon>
        <taxon>Neoteleostei</taxon>
        <taxon>Acanthomorphata</taxon>
        <taxon>Ovalentaria</taxon>
        <taxon>Atherinomorphae</taxon>
        <taxon>Atheriniformes</taxon>
        <taxon>Atherinopsidae</taxon>
        <taxon>Menidiinae</taxon>
        <taxon>Menidia</taxon>
    </lineage>
</organism>
<dbReference type="Proteomes" id="UP000677803">
    <property type="component" value="Unassembled WGS sequence"/>
</dbReference>
<proteinExistence type="predicted"/>
<reference evidence="1" key="1">
    <citation type="submission" date="2021-05" db="EMBL/GenBank/DDBJ databases">
        <authorList>
            <person name="Tigano A."/>
        </authorList>
    </citation>
    <scope>NUCLEOTIDE SEQUENCE</scope>
</reference>
<dbReference type="AlphaFoldDB" id="A0A8S4B735"/>
<comment type="caution">
    <text evidence="1">The sequence shown here is derived from an EMBL/GenBank/DDBJ whole genome shotgun (WGS) entry which is preliminary data.</text>
</comment>
<accession>A0A8S4B735</accession>
<protein>
    <submittedName>
        <fullName evidence="1">(Atlantic silverside) hypothetical protein</fullName>
    </submittedName>
</protein>
<evidence type="ECO:0000313" key="2">
    <source>
        <dbReference type="Proteomes" id="UP000677803"/>
    </source>
</evidence>
<gene>
    <name evidence="1" type="ORF">MMEN_LOCUS11549</name>
</gene>
<dbReference type="OrthoDB" id="109171at2759"/>
<evidence type="ECO:0000313" key="1">
    <source>
        <dbReference type="EMBL" id="CAG5927867.1"/>
    </source>
</evidence>
<sequence>MCTLNDMDVSTAVEIATVLQSMKDVTHIMLEDSTYTLSVIAPLTQKLLALLLTCQISASNCFLFGSQIQSPAFPLQRRTSWKSMSKI</sequence>
<keyword evidence="2" id="KW-1185">Reference proteome</keyword>
<name>A0A8S4B735_9TELE</name>